<evidence type="ECO:0000313" key="2">
    <source>
        <dbReference type="Proteomes" id="UP001430306"/>
    </source>
</evidence>
<keyword evidence="2" id="KW-1185">Reference proteome</keyword>
<reference evidence="1" key="1">
    <citation type="submission" date="2021-11" db="EMBL/GenBank/DDBJ databases">
        <title>Genome sequence.</title>
        <authorList>
            <person name="Sun Q."/>
        </authorList>
    </citation>
    <scope>NUCLEOTIDE SEQUENCE</scope>
    <source>
        <strain evidence="1">JC740</strain>
    </source>
</reference>
<comment type="caution">
    <text evidence="1">The sequence shown here is derived from an EMBL/GenBank/DDBJ whole genome shotgun (WGS) entry which is preliminary data.</text>
</comment>
<dbReference type="RefSeq" id="WP_230276640.1">
    <property type="nucleotide sequence ID" value="NZ_JAJKFW010000062.1"/>
</dbReference>
<gene>
    <name evidence="1" type="ORF">LOC71_22125</name>
</gene>
<dbReference type="Proteomes" id="UP001430306">
    <property type="component" value="Unassembled WGS sequence"/>
</dbReference>
<evidence type="ECO:0000313" key="1">
    <source>
        <dbReference type="EMBL" id="MCC9644983.1"/>
    </source>
</evidence>
<sequence>MDFVRSKQVAKSLREIAEDFETSTAKHLLYADLKASNQHLKRLAAPLVAKSFTNGSVLAGSESGYLRWHGLRVCLGIKQSWLSEFDRDTAPPHTRRFLRTPDAEDLLDEEREPWRDSIEQTPYEAIEQNLRNEFDEESELAGRIEIDRTADELREWYVRQALAWSSTLLTLADRIDISHTESETTHDDQTVRTNPTSARGRFFDDNTIYIVEPSGRNLVFRGKRFDLSEKQIKILQCILDAGVSLSEGYIMEKCGLTGKKIRDQFRSNGKTNPAYDELFVREDGKRAIYGLMTYRHELIDHAID</sequence>
<accession>A0ABS8NQ76</accession>
<name>A0ABS8NQ76_9BACT</name>
<dbReference type="EMBL" id="JAJKFW010000062">
    <property type="protein sequence ID" value="MCC9644983.1"/>
    <property type="molecule type" value="Genomic_DNA"/>
</dbReference>
<proteinExistence type="predicted"/>
<organism evidence="1 2">
    <name type="scientific">Rhodopirellula halodulae</name>
    <dbReference type="NCBI Taxonomy" id="2894198"/>
    <lineage>
        <taxon>Bacteria</taxon>
        <taxon>Pseudomonadati</taxon>
        <taxon>Planctomycetota</taxon>
        <taxon>Planctomycetia</taxon>
        <taxon>Pirellulales</taxon>
        <taxon>Pirellulaceae</taxon>
        <taxon>Rhodopirellula</taxon>
    </lineage>
</organism>
<protein>
    <submittedName>
        <fullName evidence="1">Uncharacterized protein</fullName>
    </submittedName>
</protein>